<dbReference type="AlphaFoldDB" id="A0A1Z4LJZ4"/>
<keyword evidence="2" id="KW-1185">Reference proteome</keyword>
<dbReference type="Proteomes" id="UP000218418">
    <property type="component" value="Chromosome"/>
</dbReference>
<organism evidence="1 2">
    <name type="scientific">Calothrix parasitica NIES-267</name>
    <dbReference type="NCBI Taxonomy" id="1973488"/>
    <lineage>
        <taxon>Bacteria</taxon>
        <taxon>Bacillati</taxon>
        <taxon>Cyanobacteriota</taxon>
        <taxon>Cyanophyceae</taxon>
        <taxon>Nostocales</taxon>
        <taxon>Calotrichaceae</taxon>
        <taxon>Calothrix</taxon>
    </lineage>
</organism>
<gene>
    <name evidence="1" type="ORF">NIES267_10280</name>
</gene>
<proteinExistence type="predicted"/>
<dbReference type="EMBL" id="AP018227">
    <property type="protein sequence ID" value="BAY81551.1"/>
    <property type="molecule type" value="Genomic_DNA"/>
</dbReference>
<name>A0A1Z4LJZ4_9CYAN</name>
<evidence type="ECO:0000313" key="1">
    <source>
        <dbReference type="EMBL" id="BAY81551.1"/>
    </source>
</evidence>
<accession>A0A1Z4LJZ4</accession>
<protein>
    <submittedName>
        <fullName evidence="1">Uncharacterized protein</fullName>
    </submittedName>
</protein>
<evidence type="ECO:0000313" key="2">
    <source>
        <dbReference type="Proteomes" id="UP000218418"/>
    </source>
</evidence>
<sequence>MKRFSSLQYYQIDAKKDIIYIYTSNQNVAGLSEIFSEFSFRKGVDVQSQLARSISYSPMLRFVLNDEQKRIFMTERFCFLGSIDDWIEIGEPDILKKLVEKYVKHLEKESFYELH</sequence>
<reference evidence="1 2" key="1">
    <citation type="submission" date="2017-06" db="EMBL/GenBank/DDBJ databases">
        <title>Genome sequencing of cyanobaciteial culture collection at National Institute for Environmental Studies (NIES).</title>
        <authorList>
            <person name="Hirose Y."/>
            <person name="Shimura Y."/>
            <person name="Fujisawa T."/>
            <person name="Nakamura Y."/>
            <person name="Kawachi M."/>
        </authorList>
    </citation>
    <scope>NUCLEOTIDE SEQUENCE [LARGE SCALE GENOMIC DNA]</scope>
    <source>
        <strain evidence="1 2">NIES-267</strain>
    </source>
</reference>